<keyword evidence="2" id="KW-1185">Reference proteome</keyword>
<evidence type="ECO:0000313" key="1">
    <source>
        <dbReference type="EMBL" id="CAG8763458.1"/>
    </source>
</evidence>
<gene>
    <name evidence="1" type="ORF">CPELLU_LOCUS15459</name>
</gene>
<comment type="caution">
    <text evidence="1">The sequence shown here is derived from an EMBL/GenBank/DDBJ whole genome shotgun (WGS) entry which is preliminary data.</text>
</comment>
<sequence length="63" mass="7423">GLATIVYLMNLSIYCATNKKLFELVFGFEPYSNCVLLDQIWSQEIRNEENIPNNVQIEEYYDI</sequence>
<dbReference type="OrthoDB" id="2425021at2759"/>
<reference evidence="1" key="1">
    <citation type="submission" date="2021-06" db="EMBL/GenBank/DDBJ databases">
        <authorList>
            <person name="Kallberg Y."/>
            <person name="Tangrot J."/>
            <person name="Rosling A."/>
        </authorList>
    </citation>
    <scope>NUCLEOTIDE SEQUENCE</scope>
    <source>
        <strain evidence="1">FL966</strain>
    </source>
</reference>
<organism evidence="1 2">
    <name type="scientific">Cetraspora pellucida</name>
    <dbReference type="NCBI Taxonomy" id="1433469"/>
    <lineage>
        <taxon>Eukaryota</taxon>
        <taxon>Fungi</taxon>
        <taxon>Fungi incertae sedis</taxon>
        <taxon>Mucoromycota</taxon>
        <taxon>Glomeromycotina</taxon>
        <taxon>Glomeromycetes</taxon>
        <taxon>Diversisporales</taxon>
        <taxon>Gigasporaceae</taxon>
        <taxon>Cetraspora</taxon>
    </lineage>
</organism>
<protein>
    <submittedName>
        <fullName evidence="1">14585_t:CDS:1</fullName>
    </submittedName>
</protein>
<proteinExistence type="predicted"/>
<dbReference type="AlphaFoldDB" id="A0A9N9NV29"/>
<dbReference type="EMBL" id="CAJVQA010020395">
    <property type="protein sequence ID" value="CAG8763458.1"/>
    <property type="molecule type" value="Genomic_DNA"/>
</dbReference>
<dbReference type="Proteomes" id="UP000789759">
    <property type="component" value="Unassembled WGS sequence"/>
</dbReference>
<name>A0A9N9NV29_9GLOM</name>
<feature type="non-terminal residue" evidence="1">
    <location>
        <position position="1"/>
    </location>
</feature>
<evidence type="ECO:0000313" key="2">
    <source>
        <dbReference type="Proteomes" id="UP000789759"/>
    </source>
</evidence>
<accession>A0A9N9NV29</accession>